<feature type="region of interest" description="Disordered" evidence="1">
    <location>
        <begin position="1"/>
        <end position="80"/>
    </location>
</feature>
<proteinExistence type="predicted"/>
<protein>
    <submittedName>
        <fullName evidence="2">Uncharacterized protein</fullName>
    </submittedName>
</protein>
<feature type="region of interest" description="Disordered" evidence="1">
    <location>
        <begin position="268"/>
        <end position="288"/>
    </location>
</feature>
<evidence type="ECO:0000313" key="2">
    <source>
        <dbReference type="EnsemblMetazoa" id="ADIR005221-PA"/>
    </source>
</evidence>
<sequence length="652" mass="75250">MPPVKRLTRATRAKDRPNAEPPNQPTPKVRSPSARLYTEVKLRNITNTLKMSGESTPETPAKQRKKSHPPSASGNDSEIPPSAELVAFEKLRYVLGRHYFAVWERLALAEYVPRCTRNVTDCAARHVSKRCPRAPCIAPMRLTTTHDQLLEQRPDQFVLFLNQALMRREFIGVELFVAGLQLMLTVNRPSAELGVDYHVRDIVLGTGEVLERCLEHFPPCRWDLRPAYQLIVRGRLDASCFEKCDQSEGLFRNVLHLLEHCIETEEHDAKSNRSGQRTNRGRRKPPNEEMFFSNYNSWMTLNRLCYDFDQLPREERFQRLFAVLHILVKLLEMDFAMWILRNPTKTHQNLCNPSRCPLVAQLVWNGDHGSVNLFIKKLFQTFINMNALQYPEEDIAVVSRLVNIVTVAVNLSEIQLSDGLIPYPSVKDNSQHYARQLWKTLESSRYFSVGLCLRTIHTLRSSFLKLRLSEQLIQKLNRRANLSNVRGFFHQLLERFWLDYDEETPVADDERPSSLYPVLNVHRTRAKASDICQQQYVDLLLVALRAYCDMYQLPAYFREIMVQPADGTSSSTQTPAPSERIVTQSDAPDERMIFQGVAVTGELVLEYRDDIKYLLLIGQRLKKLAETSAEERELFHHWITYLSEVDPSLAIG</sequence>
<feature type="compositionally biased region" description="Polar residues" evidence="1">
    <location>
        <begin position="44"/>
        <end position="58"/>
    </location>
</feature>
<evidence type="ECO:0000313" key="3">
    <source>
        <dbReference type="Proteomes" id="UP000075884"/>
    </source>
</evidence>
<name>A0A182NC57_9DIPT</name>
<reference evidence="2" key="2">
    <citation type="submission" date="2020-05" db="UniProtKB">
        <authorList>
            <consortium name="EnsemblMetazoa"/>
        </authorList>
    </citation>
    <scope>IDENTIFICATION</scope>
    <source>
        <strain evidence="2">WRAIR2</strain>
    </source>
</reference>
<dbReference type="Proteomes" id="UP000075884">
    <property type="component" value="Unassembled WGS sequence"/>
</dbReference>
<dbReference type="STRING" id="7168.A0A182NC57"/>
<organism evidence="2 3">
    <name type="scientific">Anopheles dirus</name>
    <dbReference type="NCBI Taxonomy" id="7168"/>
    <lineage>
        <taxon>Eukaryota</taxon>
        <taxon>Metazoa</taxon>
        <taxon>Ecdysozoa</taxon>
        <taxon>Arthropoda</taxon>
        <taxon>Hexapoda</taxon>
        <taxon>Insecta</taxon>
        <taxon>Pterygota</taxon>
        <taxon>Neoptera</taxon>
        <taxon>Endopterygota</taxon>
        <taxon>Diptera</taxon>
        <taxon>Nematocera</taxon>
        <taxon>Culicoidea</taxon>
        <taxon>Culicidae</taxon>
        <taxon>Anophelinae</taxon>
        <taxon>Anopheles</taxon>
    </lineage>
</organism>
<evidence type="ECO:0000256" key="1">
    <source>
        <dbReference type="SAM" id="MobiDB-lite"/>
    </source>
</evidence>
<reference evidence="3" key="1">
    <citation type="submission" date="2013-03" db="EMBL/GenBank/DDBJ databases">
        <title>The Genome Sequence of Anopheles dirus WRAIR2.</title>
        <authorList>
            <consortium name="The Broad Institute Genomics Platform"/>
            <person name="Neafsey D.E."/>
            <person name="Walton C."/>
            <person name="Walker B."/>
            <person name="Young S.K."/>
            <person name="Zeng Q."/>
            <person name="Gargeya S."/>
            <person name="Fitzgerald M."/>
            <person name="Haas B."/>
            <person name="Abouelleil A."/>
            <person name="Allen A.W."/>
            <person name="Alvarado L."/>
            <person name="Arachchi H.M."/>
            <person name="Berlin A.M."/>
            <person name="Chapman S.B."/>
            <person name="Gainer-Dewar J."/>
            <person name="Goldberg J."/>
            <person name="Griggs A."/>
            <person name="Gujja S."/>
            <person name="Hansen M."/>
            <person name="Howarth C."/>
            <person name="Imamovic A."/>
            <person name="Ireland A."/>
            <person name="Larimer J."/>
            <person name="McCowan C."/>
            <person name="Murphy C."/>
            <person name="Pearson M."/>
            <person name="Poon T.W."/>
            <person name="Priest M."/>
            <person name="Roberts A."/>
            <person name="Saif S."/>
            <person name="Shea T."/>
            <person name="Sisk P."/>
            <person name="Sykes S."/>
            <person name="Wortman J."/>
            <person name="Nusbaum C."/>
            <person name="Birren B."/>
        </authorList>
    </citation>
    <scope>NUCLEOTIDE SEQUENCE [LARGE SCALE GENOMIC DNA]</scope>
    <source>
        <strain evidence="3">WRAIR2</strain>
    </source>
</reference>
<feature type="compositionally biased region" description="Basic residues" evidence="1">
    <location>
        <begin position="1"/>
        <end position="11"/>
    </location>
</feature>
<dbReference type="VEuPathDB" id="VectorBase:ADIR005221"/>
<dbReference type="AlphaFoldDB" id="A0A182NC57"/>
<accession>A0A182NC57</accession>
<dbReference type="EnsemblMetazoa" id="ADIR005221-RA">
    <property type="protein sequence ID" value="ADIR005221-PA"/>
    <property type="gene ID" value="ADIR005221"/>
</dbReference>
<keyword evidence="3" id="KW-1185">Reference proteome</keyword>